<dbReference type="AlphaFoldDB" id="A0A1V2I118"/>
<organism evidence="1 2">
    <name type="scientific">Pseudofrankia asymbiotica</name>
    <dbReference type="NCBI Taxonomy" id="1834516"/>
    <lineage>
        <taxon>Bacteria</taxon>
        <taxon>Bacillati</taxon>
        <taxon>Actinomycetota</taxon>
        <taxon>Actinomycetes</taxon>
        <taxon>Frankiales</taxon>
        <taxon>Frankiaceae</taxon>
        <taxon>Pseudofrankia</taxon>
    </lineage>
</organism>
<proteinExistence type="predicted"/>
<dbReference type="STRING" id="1834516.BL253_34945"/>
<protein>
    <submittedName>
        <fullName evidence="1">Uncharacterized protein</fullName>
    </submittedName>
</protein>
<evidence type="ECO:0000313" key="1">
    <source>
        <dbReference type="EMBL" id="ONH22678.1"/>
    </source>
</evidence>
<gene>
    <name evidence="1" type="ORF">BL253_34945</name>
</gene>
<keyword evidence="2" id="KW-1185">Reference proteome</keyword>
<sequence>MWIEFNDIENGGEVRACVAHARPGVRLRRGRRIVVGDEEGNTAVAVVGRRRWLRGLVTVRLIPGTFRP</sequence>
<evidence type="ECO:0000313" key="2">
    <source>
        <dbReference type="Proteomes" id="UP000188929"/>
    </source>
</evidence>
<name>A0A1V2I118_9ACTN</name>
<dbReference type="Proteomes" id="UP000188929">
    <property type="component" value="Unassembled WGS sequence"/>
</dbReference>
<reference evidence="2" key="1">
    <citation type="submission" date="2016-10" db="EMBL/GenBank/DDBJ databases">
        <title>Frankia sp. NRRL B-16386 Genome sequencing.</title>
        <authorList>
            <person name="Ghodhbane-Gtari F."/>
            <person name="Swanson E."/>
            <person name="Gueddou A."/>
            <person name="Hezbri K."/>
            <person name="Ktari K."/>
            <person name="Nouioui I."/>
            <person name="Morris K."/>
            <person name="Simpson S."/>
            <person name="Abebe-Akele F."/>
            <person name="Thomas K."/>
            <person name="Gtari M."/>
            <person name="Tisa L.S."/>
        </authorList>
    </citation>
    <scope>NUCLEOTIDE SEQUENCE [LARGE SCALE GENOMIC DNA]</scope>
    <source>
        <strain evidence="2">NRRL B-16386</strain>
    </source>
</reference>
<comment type="caution">
    <text evidence="1">The sequence shown here is derived from an EMBL/GenBank/DDBJ whole genome shotgun (WGS) entry which is preliminary data.</text>
</comment>
<dbReference type="EMBL" id="MOMC01000101">
    <property type="protein sequence ID" value="ONH22678.1"/>
    <property type="molecule type" value="Genomic_DNA"/>
</dbReference>
<accession>A0A1V2I118</accession>